<dbReference type="EMBL" id="CP012670">
    <property type="protein sequence ID" value="AUX25622.1"/>
    <property type="molecule type" value="Genomic_DNA"/>
</dbReference>
<dbReference type="InterPro" id="IPR017847">
    <property type="entry name" value="T6SS_RhsGE_Vgr_subset"/>
</dbReference>
<dbReference type="PANTHER" id="PTHR32305:SF15">
    <property type="entry name" value="PROTEIN RHSA-RELATED"/>
    <property type="match status" value="1"/>
</dbReference>
<dbReference type="AlphaFoldDB" id="A0A4V0NEB8"/>
<evidence type="ECO:0000259" key="4">
    <source>
        <dbReference type="Pfam" id="PF04717"/>
    </source>
</evidence>
<dbReference type="NCBIfam" id="TIGR01646">
    <property type="entry name" value="vgr_GE"/>
    <property type="match status" value="1"/>
</dbReference>
<dbReference type="Gene3D" id="3.55.50.10">
    <property type="entry name" value="Baseplate protein-like domains"/>
    <property type="match status" value="1"/>
</dbReference>
<sequence length="895" mass="97164">MTFQASLSADVRLPGRTDPSDTPYLFSAFPFPPGHFRVHAIRGREALSKPYSFQITVTSRALVGEDLERLALGQRAVLVLRVGGPARVIPGVVAAVRSQGVRPHHDAAQYTFRLVPAIALLRHQRGSRIFQNQRVDQVVDHVLRGAGMSTRWELTREYPVRAYITQYEESDLAFVSRLLAEAGIFYRFAAPAASVEAFVHTAVAALAAPAPAADVAAFVQAAAVGIVYPEETIVFGDDASTYPAIASDGLHGAVEGAAAALDLPTQASLGPVTVGLGAPPLVYLSTLGLVTERANKVTAFEGVRRVRSDVAEYREYDPERPNATLVSRDEDEEPASGVLDQAAAALRRLVFRRALETYEHDGHFLFPDWKDVDEVARRIRRQTSRKRMSAEGQSLCAALAPGHRFRLEEHPIGAFNREHVVTSVEHRGSVASEEETYANAFTCVPAGVTYVPRRPRRRTVQALITATVVGPAGEDVHVDALGRVKVLFHWDRRRTKDDTASCWIRAVQPWAGAGFGHQFFPRVGMEVAVAFEGGDPDKPVVIGALYHATQPPPFLLPASKTQSGIRTQSIPGGRGYNEISFEDAAGKERIHIHAQADLDEVVRRDHAMTVHADERLRVMGSRQDTVVKNAATEVLGDREDIVRGDASLQHLGARRDVVQKGLDQRVGVVRAIRVDGRDDLEVRGAAEQRYLGDLTTRVTGHHTVIVGKHDAKRAMTLRVEGVASISADDGMELTAGGGITLRCGSSSIRIGEDGIELHGPVVRVAGEKGSVEASKEGITISSDGAYAHFGDRVLVRTEKARLAMGVEVKVDGERILLNSPEHATEAPPAERAPPTEIALVDGEGRPLGQQRFLILLEDGSQRMGVTDKDGRARIDLPAGVKAKIRFPELTELSHA</sequence>
<accession>A0A4V0NEB8</accession>
<feature type="domain" description="Gp5/Type VI secretion system Vgr protein OB-fold" evidence="4">
    <location>
        <begin position="477"/>
        <end position="546"/>
    </location>
</feature>
<comment type="similarity">
    <text evidence="2">Belongs to the VgrG protein family.</text>
</comment>
<proteinExistence type="inferred from homology"/>
<dbReference type="SUPFAM" id="SSF69255">
    <property type="entry name" value="gp5 N-terminal domain-like"/>
    <property type="match status" value="1"/>
</dbReference>
<dbReference type="Pfam" id="PF04717">
    <property type="entry name" value="Phage_base_V"/>
    <property type="match status" value="1"/>
</dbReference>
<evidence type="ECO:0000256" key="2">
    <source>
        <dbReference type="ARBA" id="ARBA00005558"/>
    </source>
</evidence>
<dbReference type="Gene3D" id="2.30.110.50">
    <property type="match status" value="2"/>
</dbReference>
<protein>
    <submittedName>
        <fullName evidence="6">Uncharacterized protein</fullName>
    </submittedName>
</protein>
<dbReference type="InterPro" id="IPR006533">
    <property type="entry name" value="T6SS_Vgr_RhsGE"/>
</dbReference>
<gene>
    <name evidence="6" type="ORF">SOCEGT47_061710</name>
</gene>
<comment type="subcellular location">
    <subcellularLocation>
        <location evidence="1">Secreted</location>
    </subcellularLocation>
</comment>
<evidence type="ECO:0000259" key="5">
    <source>
        <dbReference type="Pfam" id="PF22178"/>
    </source>
</evidence>
<dbReference type="InterPro" id="IPR006531">
    <property type="entry name" value="Gp5/Vgr_OB"/>
</dbReference>
<dbReference type="Proteomes" id="UP000295781">
    <property type="component" value="Chromosome"/>
</dbReference>
<keyword evidence="3" id="KW-0964">Secreted</keyword>
<dbReference type="OrthoDB" id="5477792at2"/>
<dbReference type="NCBIfam" id="TIGR03361">
    <property type="entry name" value="VI_Rhs_Vgr"/>
    <property type="match status" value="1"/>
</dbReference>
<dbReference type="Pfam" id="PF05954">
    <property type="entry name" value="Phage_GPD"/>
    <property type="match status" value="2"/>
</dbReference>
<evidence type="ECO:0000256" key="3">
    <source>
        <dbReference type="ARBA" id="ARBA00022525"/>
    </source>
</evidence>
<dbReference type="InterPro" id="IPR054030">
    <property type="entry name" value="Gp5_Vgr_C"/>
</dbReference>
<reference evidence="6 7" key="1">
    <citation type="submission" date="2015-09" db="EMBL/GenBank/DDBJ databases">
        <title>Sorangium comparison.</title>
        <authorList>
            <person name="Zaburannyi N."/>
            <person name="Bunk B."/>
            <person name="Overmann J."/>
            <person name="Mueller R."/>
        </authorList>
    </citation>
    <scope>NUCLEOTIDE SEQUENCE [LARGE SCALE GENOMIC DNA]</scope>
    <source>
        <strain evidence="6 7">So ceGT47</strain>
    </source>
</reference>
<dbReference type="SUPFAM" id="SSF69279">
    <property type="entry name" value="Phage tail proteins"/>
    <property type="match status" value="2"/>
</dbReference>
<dbReference type="GO" id="GO:0005576">
    <property type="term" value="C:extracellular region"/>
    <property type="evidence" value="ECO:0007669"/>
    <property type="project" value="UniProtKB-SubCell"/>
</dbReference>
<feature type="domain" description="Gp5/Type VI secretion system Vgr C-terminal trimerisation" evidence="5">
    <location>
        <begin position="563"/>
        <end position="672"/>
    </location>
</feature>
<dbReference type="Gene3D" id="2.40.50.230">
    <property type="entry name" value="Gp5 N-terminal domain"/>
    <property type="match status" value="1"/>
</dbReference>
<dbReference type="RefSeq" id="WP_129352661.1">
    <property type="nucleotide sequence ID" value="NZ_CP012670.1"/>
</dbReference>
<dbReference type="PANTHER" id="PTHR32305">
    <property type="match status" value="1"/>
</dbReference>
<dbReference type="InterPro" id="IPR050708">
    <property type="entry name" value="T6SS_VgrG/RHS"/>
</dbReference>
<evidence type="ECO:0000313" key="7">
    <source>
        <dbReference type="Proteomes" id="UP000295781"/>
    </source>
</evidence>
<evidence type="ECO:0000313" key="6">
    <source>
        <dbReference type="EMBL" id="AUX25622.1"/>
    </source>
</evidence>
<dbReference type="SUPFAM" id="SSF69349">
    <property type="entry name" value="Phage fibre proteins"/>
    <property type="match status" value="1"/>
</dbReference>
<name>A0A4V0NEB8_SORCE</name>
<evidence type="ECO:0000256" key="1">
    <source>
        <dbReference type="ARBA" id="ARBA00004613"/>
    </source>
</evidence>
<dbReference type="InterPro" id="IPR037026">
    <property type="entry name" value="Vgr_OB-fold_dom_sf"/>
</dbReference>
<dbReference type="Pfam" id="PF22178">
    <property type="entry name" value="Gp5_trimer_C"/>
    <property type="match status" value="1"/>
</dbReference>
<organism evidence="6 7">
    <name type="scientific">Sorangium cellulosum</name>
    <name type="common">Polyangium cellulosum</name>
    <dbReference type="NCBI Taxonomy" id="56"/>
    <lineage>
        <taxon>Bacteria</taxon>
        <taxon>Pseudomonadati</taxon>
        <taxon>Myxococcota</taxon>
        <taxon>Polyangia</taxon>
        <taxon>Polyangiales</taxon>
        <taxon>Polyangiaceae</taxon>
        <taxon>Sorangium</taxon>
    </lineage>
</organism>